<name>A0A2M8FE88_9BACT</name>
<evidence type="ECO:0000256" key="1">
    <source>
        <dbReference type="SAM" id="Phobius"/>
    </source>
</evidence>
<evidence type="ECO:0008006" key="4">
    <source>
        <dbReference type="Google" id="ProtNLM"/>
    </source>
</evidence>
<dbReference type="EMBL" id="PFRD01000102">
    <property type="protein sequence ID" value="PJC55950.1"/>
    <property type="molecule type" value="Genomic_DNA"/>
</dbReference>
<organism evidence="2 3">
    <name type="scientific">Candidatus Kaiserbacteria bacterium CG_4_9_14_0_2_um_filter_41_32</name>
    <dbReference type="NCBI Taxonomy" id="1974601"/>
    <lineage>
        <taxon>Bacteria</taxon>
        <taxon>Candidatus Kaiseribacteriota</taxon>
    </lineage>
</organism>
<keyword evidence="1" id="KW-1133">Transmembrane helix</keyword>
<evidence type="ECO:0000313" key="3">
    <source>
        <dbReference type="Proteomes" id="UP000230391"/>
    </source>
</evidence>
<gene>
    <name evidence="2" type="ORF">CO026_02920</name>
</gene>
<dbReference type="Proteomes" id="UP000230391">
    <property type="component" value="Unassembled WGS sequence"/>
</dbReference>
<reference evidence="3" key="1">
    <citation type="submission" date="2017-09" db="EMBL/GenBank/DDBJ databases">
        <title>Depth-based differentiation of microbial function through sediment-hosted aquifers and enrichment of novel symbionts in the deep terrestrial subsurface.</title>
        <authorList>
            <person name="Probst A.J."/>
            <person name="Ladd B."/>
            <person name="Jarett J.K."/>
            <person name="Geller-Mcgrath D.E."/>
            <person name="Sieber C.M.K."/>
            <person name="Emerson J.B."/>
            <person name="Anantharaman K."/>
            <person name="Thomas B.C."/>
            <person name="Malmstrom R."/>
            <person name="Stieglmeier M."/>
            <person name="Klingl A."/>
            <person name="Woyke T."/>
            <person name="Ryan C.M."/>
            <person name="Banfield J.F."/>
        </authorList>
    </citation>
    <scope>NUCLEOTIDE SEQUENCE [LARGE SCALE GENOMIC DNA]</scope>
</reference>
<accession>A0A2M8FE88</accession>
<feature type="non-terminal residue" evidence="2">
    <location>
        <position position="507"/>
    </location>
</feature>
<sequence length="507" mass="54993">MTSKVQLGSSQFISVKEAAVLVSCSRDYVTKLAREGKITASQNKRQWFVDENSLKNFFEFSQYEVEVRSKHLREIRKKEILLRQELAKKVNSLKIKHDRSVRLIAGHSFLIMLCGIGAGFLLNFVSVYLPTSRVTQLAETPSAMFSNLFGMVADHNGNYVSEDLTISDSATETFDNLNITNKVVALPDTTNFSQTELAGLIFQSTTIINYAKSFFCKFVGFIVRPFGWCQPGLLSEEISQPTYFSSSKDGVTSSVIQPPSTTTINYITNKYITYQSSVGITENDFSARLNNLAETLRSDFSNNNFTGNVTPVVVGTTTKIFVNRQADRIYDSVYDSVANVTTNGTLENPTLNGTLTVDSLSTNQLIYPNSAGILTSASGLNIINDNLTIGTTTAYEKLTLETALYLGSSTPTTTTNRLYNGDGSLYWSGSIIAGVTVGNWNTDGSAVYRLTGNVGIGTTTPGSRLTVAGTTNITGATTLGSTLSVTGTSTLATTTITNLTNTNATFT</sequence>
<dbReference type="AlphaFoldDB" id="A0A2M8FE88"/>
<protein>
    <recommendedName>
        <fullName evidence="4">Helix-turn-helix domain-containing protein</fullName>
    </recommendedName>
</protein>
<keyword evidence="1" id="KW-0472">Membrane</keyword>
<feature type="transmembrane region" description="Helical" evidence="1">
    <location>
        <begin position="103"/>
        <end position="129"/>
    </location>
</feature>
<proteinExistence type="predicted"/>
<comment type="caution">
    <text evidence="2">The sequence shown here is derived from an EMBL/GenBank/DDBJ whole genome shotgun (WGS) entry which is preliminary data.</text>
</comment>
<evidence type="ECO:0000313" key="2">
    <source>
        <dbReference type="EMBL" id="PJC55950.1"/>
    </source>
</evidence>
<keyword evidence="1" id="KW-0812">Transmembrane</keyword>